<proteinExistence type="predicted"/>
<gene>
    <name evidence="3" type="ORF">MKK62_04775</name>
</gene>
<evidence type="ECO:0000313" key="3">
    <source>
        <dbReference type="EMBL" id="UMB70632.1"/>
    </source>
</evidence>
<keyword evidence="2" id="KW-0732">Signal</keyword>
<dbReference type="Proteomes" id="UP001055336">
    <property type="component" value="Chromosome"/>
</dbReference>
<accession>A0ABY3VPT7</accession>
<organism evidence="3 4">
    <name type="scientific">Mycobacterium paraterrae</name>
    <dbReference type="NCBI Taxonomy" id="577492"/>
    <lineage>
        <taxon>Bacteria</taxon>
        <taxon>Bacillati</taxon>
        <taxon>Actinomycetota</taxon>
        <taxon>Actinomycetes</taxon>
        <taxon>Mycobacteriales</taxon>
        <taxon>Mycobacteriaceae</taxon>
        <taxon>Mycobacterium</taxon>
    </lineage>
</organism>
<name>A0ABY3VPT7_9MYCO</name>
<dbReference type="RefSeq" id="WP_240262394.1">
    <property type="nucleotide sequence ID" value="NZ_CP092488.2"/>
</dbReference>
<evidence type="ECO:0008006" key="5">
    <source>
        <dbReference type="Google" id="ProtNLM"/>
    </source>
</evidence>
<evidence type="ECO:0000256" key="1">
    <source>
        <dbReference type="SAM" id="MobiDB-lite"/>
    </source>
</evidence>
<keyword evidence="4" id="KW-1185">Reference proteome</keyword>
<feature type="region of interest" description="Disordered" evidence="1">
    <location>
        <begin position="91"/>
        <end position="114"/>
    </location>
</feature>
<protein>
    <recommendedName>
        <fullName evidence="5">Secreted protein</fullName>
    </recommendedName>
</protein>
<dbReference type="EMBL" id="CP092488">
    <property type="protein sequence ID" value="UMB70632.1"/>
    <property type="molecule type" value="Genomic_DNA"/>
</dbReference>
<evidence type="ECO:0000256" key="2">
    <source>
        <dbReference type="SAM" id="SignalP"/>
    </source>
</evidence>
<evidence type="ECO:0000313" key="4">
    <source>
        <dbReference type="Proteomes" id="UP001055336"/>
    </source>
</evidence>
<sequence>MVLKRLVVCAWVLGAGATILPGAGVAAADPQDPHKPDITHDYCPGGQWGYGSLGVCDGDKYPDGSYWHQWMKTYWGGPKFHYDCVGGDEPLPAPPPPGGCEGAIPTAPPDAPPG</sequence>
<feature type="signal peptide" evidence="2">
    <location>
        <begin position="1"/>
        <end position="28"/>
    </location>
</feature>
<feature type="chain" id="PRO_5047036316" description="Secreted protein" evidence="2">
    <location>
        <begin position="29"/>
        <end position="114"/>
    </location>
</feature>
<reference evidence="3" key="1">
    <citation type="submission" date="2022-08" db="EMBL/GenBank/DDBJ databases">
        <title>Whole genome sequencing of non-tuberculosis mycobacteria type-strains.</title>
        <authorList>
            <person name="Igarashi Y."/>
            <person name="Osugi A."/>
            <person name="Mitarai S."/>
        </authorList>
    </citation>
    <scope>NUCLEOTIDE SEQUENCE</scope>
    <source>
        <strain evidence="3">DSM 45127</strain>
    </source>
</reference>